<dbReference type="Gene3D" id="3.40.50.2020">
    <property type="match status" value="1"/>
</dbReference>
<organism evidence="2 3">
    <name type="scientific">Gottfriedia solisilvae</name>
    <dbReference type="NCBI Taxonomy" id="1516104"/>
    <lineage>
        <taxon>Bacteria</taxon>
        <taxon>Bacillati</taxon>
        <taxon>Bacillota</taxon>
        <taxon>Bacilli</taxon>
        <taxon>Bacillales</taxon>
        <taxon>Bacillaceae</taxon>
        <taxon>Gottfriedia</taxon>
    </lineage>
</organism>
<gene>
    <name evidence="2" type="primary">comFC</name>
    <name evidence="2" type="ORF">GCM10007380_33450</name>
</gene>
<protein>
    <submittedName>
        <fullName evidence="2">Amidophosphoribosyltransferase</fullName>
    </submittedName>
</protein>
<keyword evidence="3" id="KW-1185">Reference proteome</keyword>
<reference evidence="3" key="1">
    <citation type="journal article" date="2019" name="Int. J. Syst. Evol. Microbiol.">
        <title>The Global Catalogue of Microorganisms (GCM) 10K type strain sequencing project: providing services to taxonomists for standard genome sequencing and annotation.</title>
        <authorList>
            <consortium name="The Broad Institute Genomics Platform"/>
            <consortium name="The Broad Institute Genome Sequencing Center for Infectious Disease"/>
            <person name="Wu L."/>
            <person name="Ma J."/>
        </authorList>
    </citation>
    <scope>NUCLEOTIDE SEQUENCE [LARGE SCALE GENOMIC DNA]</scope>
    <source>
        <strain evidence="3">CGMCC 1.14993</strain>
    </source>
</reference>
<dbReference type="AlphaFoldDB" id="A0A8J3EZ22"/>
<dbReference type="InterPro" id="IPR051910">
    <property type="entry name" value="ComF/GntX_DNA_util-trans"/>
</dbReference>
<evidence type="ECO:0000313" key="2">
    <source>
        <dbReference type="EMBL" id="GGI16535.1"/>
    </source>
</evidence>
<dbReference type="CDD" id="cd06223">
    <property type="entry name" value="PRTases_typeI"/>
    <property type="match status" value="1"/>
</dbReference>
<evidence type="ECO:0000313" key="3">
    <source>
        <dbReference type="Proteomes" id="UP000626244"/>
    </source>
</evidence>
<sequence>MICIYCDRKFTEIFSLHQLFFKRKETACIQCLAKFEKIVGAVCERCGSVSGEKKICVQCNELVESNLNQVLTLNRSIFLYNPEMKIWMNRYKFYGDVTLATMFITDLQEYYEKYFKRFKIIVPIPLSEERLQERGFNQVEVLAELAGFKLTRCLQRVHTERQSKLNRTERLNREQIFSFCGGEKFQNVPILLLDDVYTTGKTVGDAAIVLLQNGASEVFSLTLIRA</sequence>
<dbReference type="PANTHER" id="PTHR47505">
    <property type="entry name" value="DNA UTILIZATION PROTEIN YHGH"/>
    <property type="match status" value="1"/>
</dbReference>
<dbReference type="RefSeq" id="WP_088001145.1">
    <property type="nucleotide sequence ID" value="NZ_BMHB01000002.1"/>
</dbReference>
<dbReference type="InterPro" id="IPR029057">
    <property type="entry name" value="PRTase-like"/>
</dbReference>
<comment type="similarity">
    <text evidence="1">Belongs to the ComF/GntX family.</text>
</comment>
<evidence type="ECO:0000256" key="1">
    <source>
        <dbReference type="ARBA" id="ARBA00008007"/>
    </source>
</evidence>
<dbReference type="SUPFAM" id="SSF53271">
    <property type="entry name" value="PRTase-like"/>
    <property type="match status" value="1"/>
</dbReference>
<dbReference type="EMBL" id="BMHB01000002">
    <property type="protein sequence ID" value="GGI16535.1"/>
    <property type="molecule type" value="Genomic_DNA"/>
</dbReference>
<dbReference type="Proteomes" id="UP000626244">
    <property type="component" value="Unassembled WGS sequence"/>
</dbReference>
<dbReference type="OrthoDB" id="9779910at2"/>
<proteinExistence type="inferred from homology"/>
<accession>A0A8J3EZ22</accession>
<dbReference type="PANTHER" id="PTHR47505:SF1">
    <property type="entry name" value="DNA UTILIZATION PROTEIN YHGH"/>
    <property type="match status" value="1"/>
</dbReference>
<comment type="caution">
    <text evidence="2">The sequence shown here is derived from an EMBL/GenBank/DDBJ whole genome shotgun (WGS) entry which is preliminary data.</text>
</comment>
<name>A0A8J3EZ22_9BACI</name>
<dbReference type="InterPro" id="IPR000836">
    <property type="entry name" value="PRTase_dom"/>
</dbReference>